<dbReference type="Gene3D" id="3.40.50.1980">
    <property type="entry name" value="Nitrogenase molybdenum iron protein domain"/>
    <property type="match status" value="2"/>
</dbReference>
<sequence>MRAVMQGYGGWIVFLALMATLLGTSCSSVSDEQAVTADGKAKMQTVKYASRFSIMKRDDGCTLVKVLSPEGTDIGIDYAYLLVPHDRSVPEDRGTAAVVRIPLKRVTCENGFHVSLIEMLDCFDAIAGVSGKRRIGQDRVHKMIDSGALPVTGYMRGLNMETLVKIDPDLAFVNVTSASSDIFEKMMAYGLRPGFFCASLEEHPLGALEWIKFMGAFFEKDSLAASIFEKQEQAYLDVQKTAEHLTRKPSVITGYSRKGAWSIMGSSRWFVTMLEHAGSEYLFRGQETDRGHILSHEVAMDAGMKADFWVNTHFRVTDLDGLLEIDERYRLFSSVKKGMVYNNNNYRFENGRNRFWDSGMVEPHVLLADLITIFHPEVLPDHTLKYYRRLEKR</sequence>
<dbReference type="OrthoDB" id="9812528at2"/>
<dbReference type="PANTHER" id="PTHR30535:SF34">
    <property type="entry name" value="MOLYBDATE-BINDING PROTEIN MOLA"/>
    <property type="match status" value="1"/>
</dbReference>
<accession>A0A317T943</accession>
<dbReference type="PROSITE" id="PS50983">
    <property type="entry name" value="FE_B12_PBP"/>
    <property type="match status" value="1"/>
</dbReference>
<reference evidence="3" key="1">
    <citation type="submission" date="2017-10" db="EMBL/GenBank/DDBJ databases">
        <authorList>
            <person name="Gaisin V.A."/>
            <person name="Rysina M.S."/>
            <person name="Grouzdev D.S."/>
        </authorList>
    </citation>
    <scope>NUCLEOTIDE SEQUENCE [LARGE SCALE GENOMIC DNA]</scope>
    <source>
        <strain evidence="3">V1</strain>
    </source>
</reference>
<feature type="domain" description="Fe/B12 periplasmic-binding" evidence="1">
    <location>
        <begin position="105"/>
        <end position="378"/>
    </location>
</feature>
<keyword evidence="3" id="KW-1185">Reference proteome</keyword>
<dbReference type="EMBL" id="PDNZ01000001">
    <property type="protein sequence ID" value="PWW83269.1"/>
    <property type="molecule type" value="Genomic_DNA"/>
</dbReference>
<dbReference type="InterPro" id="IPR002491">
    <property type="entry name" value="ABC_transptr_periplasmic_BD"/>
</dbReference>
<dbReference type="GO" id="GO:0071281">
    <property type="term" value="P:cellular response to iron ion"/>
    <property type="evidence" value="ECO:0007669"/>
    <property type="project" value="TreeGrafter"/>
</dbReference>
<proteinExistence type="predicted"/>
<dbReference type="PROSITE" id="PS51257">
    <property type="entry name" value="PROKAR_LIPOPROTEIN"/>
    <property type="match status" value="1"/>
</dbReference>
<comment type="caution">
    <text evidence="2">The sequence shown here is derived from an EMBL/GenBank/DDBJ whole genome shotgun (WGS) entry which is preliminary data.</text>
</comment>
<dbReference type="SUPFAM" id="SSF53807">
    <property type="entry name" value="Helical backbone' metal receptor"/>
    <property type="match status" value="1"/>
</dbReference>
<dbReference type="Pfam" id="PF01497">
    <property type="entry name" value="Peripla_BP_2"/>
    <property type="match status" value="1"/>
</dbReference>
<dbReference type="PANTHER" id="PTHR30535">
    <property type="entry name" value="VITAMIN B12-BINDING PROTEIN"/>
    <property type="match status" value="1"/>
</dbReference>
<dbReference type="Proteomes" id="UP000246278">
    <property type="component" value="Unassembled WGS sequence"/>
</dbReference>
<name>A0A317T943_9CHLB</name>
<organism evidence="2 3">
    <name type="scientific">Prosthecochloris marina</name>
    <dbReference type="NCBI Taxonomy" id="2017681"/>
    <lineage>
        <taxon>Bacteria</taxon>
        <taxon>Pseudomonadati</taxon>
        <taxon>Chlorobiota</taxon>
        <taxon>Chlorobiia</taxon>
        <taxon>Chlorobiales</taxon>
        <taxon>Chlorobiaceae</taxon>
        <taxon>Prosthecochloris</taxon>
    </lineage>
</organism>
<gene>
    <name evidence="2" type="ORF">CR164_01555</name>
</gene>
<protein>
    <submittedName>
        <fullName evidence="2">Iron ABC transporter substrate-binding protein</fullName>
    </submittedName>
</protein>
<evidence type="ECO:0000259" key="1">
    <source>
        <dbReference type="PROSITE" id="PS50983"/>
    </source>
</evidence>
<evidence type="ECO:0000313" key="2">
    <source>
        <dbReference type="EMBL" id="PWW83269.1"/>
    </source>
</evidence>
<evidence type="ECO:0000313" key="3">
    <source>
        <dbReference type="Proteomes" id="UP000246278"/>
    </source>
</evidence>
<dbReference type="AlphaFoldDB" id="A0A317T943"/>
<dbReference type="InterPro" id="IPR050902">
    <property type="entry name" value="ABC_Transporter_SBP"/>
</dbReference>